<proteinExistence type="predicted"/>
<dbReference type="SUPFAM" id="SSF48371">
    <property type="entry name" value="ARM repeat"/>
    <property type="match status" value="1"/>
</dbReference>
<dbReference type="OrthoDB" id="10253476at2759"/>
<dbReference type="InterPro" id="IPR011989">
    <property type="entry name" value="ARM-like"/>
</dbReference>
<dbReference type="Proteomes" id="UP000023152">
    <property type="component" value="Unassembled WGS sequence"/>
</dbReference>
<dbReference type="InterPro" id="IPR016024">
    <property type="entry name" value="ARM-type_fold"/>
</dbReference>
<sequence length="163" mass="19058">TITVKLSGKQFNNAFNYFISRFNCEKRYLYDDKYANLLAIIAQRLDEKQMNIVLNYCMDKLNDKNEHPNIRIKCTQLLTEVSNKCNEQQLNEAFNSSMDIFNDKNDNAHVRMECAELLETIAVNLNGKHFNDAFQCFTNGLKDDMQYSCAKSLITLSKKWDDR</sequence>
<evidence type="ECO:0000313" key="1">
    <source>
        <dbReference type="EMBL" id="ETO03029.1"/>
    </source>
</evidence>
<organism evidence="1 2">
    <name type="scientific">Reticulomyxa filosa</name>
    <dbReference type="NCBI Taxonomy" id="46433"/>
    <lineage>
        <taxon>Eukaryota</taxon>
        <taxon>Sar</taxon>
        <taxon>Rhizaria</taxon>
        <taxon>Retaria</taxon>
        <taxon>Foraminifera</taxon>
        <taxon>Monothalamids</taxon>
        <taxon>Reticulomyxidae</taxon>
        <taxon>Reticulomyxa</taxon>
    </lineage>
</organism>
<gene>
    <name evidence="1" type="ORF">RFI_34381</name>
</gene>
<dbReference type="Gene3D" id="1.25.10.10">
    <property type="entry name" value="Leucine-rich Repeat Variant"/>
    <property type="match status" value="1"/>
</dbReference>
<dbReference type="EMBL" id="ASPP01034347">
    <property type="protein sequence ID" value="ETO03029.1"/>
    <property type="molecule type" value="Genomic_DNA"/>
</dbReference>
<name>X6LN50_RETFI</name>
<comment type="caution">
    <text evidence="1">The sequence shown here is derived from an EMBL/GenBank/DDBJ whole genome shotgun (WGS) entry which is preliminary data.</text>
</comment>
<feature type="non-terminal residue" evidence="1">
    <location>
        <position position="163"/>
    </location>
</feature>
<dbReference type="AlphaFoldDB" id="X6LN50"/>
<reference evidence="1 2" key="1">
    <citation type="journal article" date="2013" name="Curr. Biol.">
        <title>The Genome of the Foraminiferan Reticulomyxa filosa.</title>
        <authorList>
            <person name="Glockner G."/>
            <person name="Hulsmann N."/>
            <person name="Schleicher M."/>
            <person name="Noegel A.A."/>
            <person name="Eichinger L."/>
            <person name="Gallinger C."/>
            <person name="Pawlowski J."/>
            <person name="Sierra R."/>
            <person name="Euteneuer U."/>
            <person name="Pillet L."/>
            <person name="Moustafa A."/>
            <person name="Platzer M."/>
            <person name="Groth M."/>
            <person name="Szafranski K."/>
            <person name="Schliwa M."/>
        </authorList>
    </citation>
    <scope>NUCLEOTIDE SEQUENCE [LARGE SCALE GENOMIC DNA]</scope>
</reference>
<protein>
    <submittedName>
        <fullName evidence="1">Uncharacterized protein</fullName>
    </submittedName>
</protein>
<evidence type="ECO:0000313" key="2">
    <source>
        <dbReference type="Proteomes" id="UP000023152"/>
    </source>
</evidence>
<keyword evidence="2" id="KW-1185">Reference proteome</keyword>
<feature type="non-terminal residue" evidence="1">
    <location>
        <position position="1"/>
    </location>
</feature>
<accession>X6LN50</accession>